<dbReference type="AlphaFoldDB" id="A0A4C1U240"/>
<dbReference type="SMART" id="SM00185">
    <property type="entry name" value="ARM"/>
    <property type="match status" value="7"/>
</dbReference>
<reference evidence="2 3" key="1">
    <citation type="journal article" date="2019" name="Commun. Biol.">
        <title>The bagworm genome reveals a unique fibroin gene that provides high tensile strength.</title>
        <authorList>
            <person name="Kono N."/>
            <person name="Nakamura H."/>
            <person name="Ohtoshi R."/>
            <person name="Tomita M."/>
            <person name="Numata K."/>
            <person name="Arakawa K."/>
        </authorList>
    </citation>
    <scope>NUCLEOTIDE SEQUENCE [LARGE SCALE GENOMIC DNA]</scope>
</reference>
<dbReference type="GO" id="GO:0003341">
    <property type="term" value="P:cilium movement"/>
    <property type="evidence" value="ECO:0007669"/>
    <property type="project" value="TreeGrafter"/>
</dbReference>
<name>A0A4C1U240_EUMVA</name>
<dbReference type="PANTHER" id="PTHR23314:SF0">
    <property type="entry name" value="SPERM-ASSOCIATED ANTIGEN 6"/>
    <property type="match status" value="1"/>
</dbReference>
<dbReference type="InterPro" id="IPR000225">
    <property type="entry name" value="Armadillo"/>
</dbReference>
<gene>
    <name evidence="2" type="primary">Spag6</name>
    <name evidence="2" type="ORF">EVAR_75189_1</name>
</gene>
<sequence>MISELSIRASNVKCLVNAGVLELLQPLVCDESATVRQCAVLAAARLAEHDEEVARHFIAKGLVASVLERLNKYNVFYKRFVLYLVRAVAKHNEELSGSIVRLGAIESIILCLEDFDTQRTSVWKTLRRCSRWDLWWTTPILYPAIENNPDTCSIYGWLQKHRNAEMPTDTRRMVTPKRTVTNFTTESDQQYGRCSNTELVPPRCLTQHWSTAWTDRQNAPLTPPWTPGDRNTFPHSWRRGGCDLLWLRDDHAHGTEVISSYPNSIVFSTETVPMGTGFCIPTPVCGAVVAAYRTVQNLVKENACWALGYIGKHSEWVAGAVIDAGALPLLLLAFQEPELSLKLIAAGALVDLAQQKPEAVVEAGAIFHLVRSLDNQDAKLKRNVLCALSAIASARPELAEAAVAGGALPPALLHAAHDAPTVRRAAACLIRDIVKHSIDLAQVVVNTGGCGPLVEAAAEATSGPRLPAVMALGFIAGQSDQLAMAVIESKAVPALVVLLQSSDAEEAEACAAAWALGHVAKHSPHHSEAIAVANALPRLLELYTSPNSSNELRCRACCALRQCLQCCLHRPALEPLLHAAPPPILKYILAQYAKILPNDAQARRLFVTTGALKKIQEIEAEPGSSLKEYINIINSCFPEEIVRYYTPGFSESLLDRVDAYVPQVPELFTDRVPSDCQTDSVVQET</sequence>
<evidence type="ECO:0000313" key="2">
    <source>
        <dbReference type="EMBL" id="GBP19896.1"/>
    </source>
</evidence>
<dbReference type="OrthoDB" id="7537227at2759"/>
<feature type="repeat" description="ARM" evidence="1">
    <location>
        <begin position="490"/>
        <end position="520"/>
    </location>
</feature>
<dbReference type="SUPFAM" id="SSF48371">
    <property type="entry name" value="ARM repeat"/>
    <property type="match status" value="2"/>
</dbReference>
<dbReference type="PROSITE" id="PS50176">
    <property type="entry name" value="ARM_REPEAT"/>
    <property type="match status" value="1"/>
</dbReference>
<dbReference type="InterPro" id="IPR016024">
    <property type="entry name" value="ARM-type_fold"/>
</dbReference>
<dbReference type="Proteomes" id="UP000299102">
    <property type="component" value="Unassembled WGS sequence"/>
</dbReference>
<dbReference type="PANTHER" id="PTHR23314">
    <property type="entry name" value="SPERM-ASSOCIATED ANTIGEN 6 ARMADILLO REPEAT-CONTAINING"/>
    <property type="match status" value="1"/>
</dbReference>
<evidence type="ECO:0000313" key="3">
    <source>
        <dbReference type="Proteomes" id="UP000299102"/>
    </source>
</evidence>
<dbReference type="GO" id="GO:0015630">
    <property type="term" value="C:microtubule cytoskeleton"/>
    <property type="evidence" value="ECO:0007669"/>
    <property type="project" value="TreeGrafter"/>
</dbReference>
<dbReference type="EMBL" id="BGZK01000112">
    <property type="protein sequence ID" value="GBP19896.1"/>
    <property type="molecule type" value="Genomic_DNA"/>
</dbReference>
<keyword evidence="3" id="KW-1185">Reference proteome</keyword>
<organism evidence="2 3">
    <name type="scientific">Eumeta variegata</name>
    <name type="common">Bagworm moth</name>
    <name type="synonym">Eumeta japonica</name>
    <dbReference type="NCBI Taxonomy" id="151549"/>
    <lineage>
        <taxon>Eukaryota</taxon>
        <taxon>Metazoa</taxon>
        <taxon>Ecdysozoa</taxon>
        <taxon>Arthropoda</taxon>
        <taxon>Hexapoda</taxon>
        <taxon>Insecta</taxon>
        <taxon>Pterygota</taxon>
        <taxon>Neoptera</taxon>
        <taxon>Endopterygota</taxon>
        <taxon>Lepidoptera</taxon>
        <taxon>Glossata</taxon>
        <taxon>Ditrysia</taxon>
        <taxon>Tineoidea</taxon>
        <taxon>Psychidae</taxon>
        <taxon>Oiketicinae</taxon>
        <taxon>Eumeta</taxon>
    </lineage>
</organism>
<dbReference type="GO" id="GO:0008017">
    <property type="term" value="F:microtubule binding"/>
    <property type="evidence" value="ECO:0007669"/>
    <property type="project" value="TreeGrafter"/>
</dbReference>
<dbReference type="STRING" id="151549.A0A4C1U240"/>
<accession>A0A4C1U240</accession>
<proteinExistence type="predicted"/>
<protein>
    <submittedName>
        <fullName evidence="2">Sperm-associated antigen 6</fullName>
    </submittedName>
</protein>
<dbReference type="InterPro" id="IPR011989">
    <property type="entry name" value="ARM-like"/>
</dbReference>
<comment type="caution">
    <text evidence="2">The sequence shown here is derived from an EMBL/GenBank/DDBJ whole genome shotgun (WGS) entry which is preliminary data.</text>
</comment>
<evidence type="ECO:0000256" key="1">
    <source>
        <dbReference type="PROSITE-ProRule" id="PRU00259"/>
    </source>
</evidence>
<dbReference type="Gene3D" id="1.25.10.10">
    <property type="entry name" value="Leucine-rich Repeat Variant"/>
    <property type="match status" value="3"/>
</dbReference>